<keyword evidence="6" id="KW-0812">Transmembrane</keyword>
<evidence type="ECO:0000256" key="6">
    <source>
        <dbReference type="SAM" id="Phobius"/>
    </source>
</evidence>
<dbReference type="Proteomes" id="UP000478208">
    <property type="component" value="Unassembled WGS sequence"/>
</dbReference>
<feature type="domain" description="PAC" evidence="8">
    <location>
        <begin position="1204"/>
        <end position="1256"/>
    </location>
</feature>
<evidence type="ECO:0000256" key="3">
    <source>
        <dbReference type="ARBA" id="ARBA00022553"/>
    </source>
</evidence>
<feature type="domain" description="PAS" evidence="7">
    <location>
        <begin position="1383"/>
        <end position="1453"/>
    </location>
</feature>
<keyword evidence="5" id="KW-0418">Kinase</keyword>
<dbReference type="Pfam" id="PF08447">
    <property type="entry name" value="PAS_3"/>
    <property type="match status" value="5"/>
</dbReference>
<feature type="domain" description="PAC" evidence="8">
    <location>
        <begin position="1577"/>
        <end position="1636"/>
    </location>
</feature>
<evidence type="ECO:0000256" key="2">
    <source>
        <dbReference type="ARBA" id="ARBA00012438"/>
    </source>
</evidence>
<evidence type="ECO:0000313" key="10">
    <source>
        <dbReference type="Proteomes" id="UP000478208"/>
    </source>
</evidence>
<feature type="transmembrane region" description="Helical" evidence="6">
    <location>
        <begin position="91"/>
        <end position="111"/>
    </location>
</feature>
<dbReference type="SUPFAM" id="SSF55785">
    <property type="entry name" value="PYP-like sensor domain (PAS domain)"/>
    <property type="match status" value="12"/>
</dbReference>
<dbReference type="PROSITE" id="PS50113">
    <property type="entry name" value="PAC"/>
    <property type="match status" value="7"/>
</dbReference>
<keyword evidence="3" id="KW-0597">Phosphoprotein</keyword>
<comment type="catalytic activity">
    <reaction evidence="1">
        <text>ATP + protein L-histidine = ADP + protein N-phospho-L-histidine.</text>
        <dbReference type="EC" id="2.7.13.3"/>
    </reaction>
</comment>
<gene>
    <name evidence="9" type="ORF">GN138_03440</name>
</gene>
<feature type="domain" description="PAS" evidence="7">
    <location>
        <begin position="1257"/>
        <end position="1327"/>
    </location>
</feature>
<dbReference type="InterPro" id="IPR000700">
    <property type="entry name" value="PAS-assoc_C"/>
</dbReference>
<protein>
    <recommendedName>
        <fullName evidence="2">histidine kinase</fullName>
        <ecNumber evidence="2">2.7.13.3</ecNumber>
    </recommendedName>
</protein>
<dbReference type="InterPro" id="IPR001610">
    <property type="entry name" value="PAC"/>
</dbReference>
<dbReference type="RefSeq" id="WP_157362144.1">
    <property type="nucleotide sequence ID" value="NZ_WOWS01000001.1"/>
</dbReference>
<evidence type="ECO:0000256" key="4">
    <source>
        <dbReference type="ARBA" id="ARBA00022679"/>
    </source>
</evidence>
<feature type="domain" description="PAS" evidence="7">
    <location>
        <begin position="878"/>
        <end position="948"/>
    </location>
</feature>
<dbReference type="InterPro" id="IPR013656">
    <property type="entry name" value="PAS_4"/>
</dbReference>
<dbReference type="SMART" id="SM00091">
    <property type="entry name" value="PAS"/>
    <property type="match status" value="12"/>
</dbReference>
<feature type="transmembrane region" description="Helical" evidence="6">
    <location>
        <begin position="123"/>
        <end position="147"/>
    </location>
</feature>
<feature type="domain" description="PAC" evidence="8">
    <location>
        <begin position="1330"/>
        <end position="1382"/>
    </location>
</feature>
<feature type="transmembrane region" description="Helical" evidence="6">
    <location>
        <begin position="59"/>
        <end position="79"/>
    </location>
</feature>
<dbReference type="Pfam" id="PF08448">
    <property type="entry name" value="PAS_4"/>
    <property type="match status" value="2"/>
</dbReference>
<dbReference type="CDD" id="cd00130">
    <property type="entry name" value="PAS"/>
    <property type="match status" value="8"/>
</dbReference>
<dbReference type="EMBL" id="WOWS01000001">
    <property type="protein sequence ID" value="MUU77486.1"/>
    <property type="molecule type" value="Genomic_DNA"/>
</dbReference>
<feature type="domain" description="PAC" evidence="8">
    <location>
        <begin position="951"/>
        <end position="1004"/>
    </location>
</feature>
<evidence type="ECO:0000256" key="5">
    <source>
        <dbReference type="ARBA" id="ARBA00022777"/>
    </source>
</evidence>
<feature type="transmembrane region" description="Helical" evidence="6">
    <location>
        <begin position="29"/>
        <end position="47"/>
    </location>
</feature>
<feature type="domain" description="PAS" evidence="7">
    <location>
        <begin position="1005"/>
        <end position="1075"/>
    </location>
</feature>
<dbReference type="InterPro" id="IPR052162">
    <property type="entry name" value="Sensor_kinase/Photoreceptor"/>
</dbReference>
<dbReference type="InterPro" id="IPR013655">
    <property type="entry name" value="PAS_fold_3"/>
</dbReference>
<dbReference type="EC" id="2.7.13.3" evidence="2"/>
<organism evidence="9 10">
    <name type="scientific">Winogradskyella endarachnes</name>
    <dbReference type="NCBI Taxonomy" id="2681965"/>
    <lineage>
        <taxon>Bacteria</taxon>
        <taxon>Pseudomonadati</taxon>
        <taxon>Bacteroidota</taxon>
        <taxon>Flavobacteriia</taxon>
        <taxon>Flavobacteriales</taxon>
        <taxon>Flavobacteriaceae</taxon>
        <taxon>Winogradskyella</taxon>
    </lineage>
</organism>
<feature type="domain" description="PAC" evidence="8">
    <location>
        <begin position="825"/>
        <end position="877"/>
    </location>
</feature>
<dbReference type="InterPro" id="IPR048533">
    <property type="entry name" value="VUPS"/>
</dbReference>
<dbReference type="GO" id="GO:0006355">
    <property type="term" value="P:regulation of DNA-templated transcription"/>
    <property type="evidence" value="ECO:0007669"/>
    <property type="project" value="InterPro"/>
</dbReference>
<dbReference type="InterPro" id="IPR035965">
    <property type="entry name" value="PAS-like_dom_sf"/>
</dbReference>
<dbReference type="PANTHER" id="PTHR43304">
    <property type="entry name" value="PHYTOCHROME-LIKE PROTEIN CPH1"/>
    <property type="match status" value="1"/>
</dbReference>
<dbReference type="SMART" id="SM00086">
    <property type="entry name" value="PAC"/>
    <property type="match status" value="9"/>
</dbReference>
<dbReference type="Pfam" id="PF20973">
    <property type="entry name" value="VUPS"/>
    <property type="match status" value="1"/>
</dbReference>
<keyword evidence="4" id="KW-0808">Transferase</keyword>
<dbReference type="InterPro" id="IPR000014">
    <property type="entry name" value="PAS"/>
</dbReference>
<dbReference type="PANTHER" id="PTHR43304:SF1">
    <property type="entry name" value="PAC DOMAIN-CONTAINING PROTEIN"/>
    <property type="match status" value="1"/>
</dbReference>
<dbReference type="InterPro" id="IPR013767">
    <property type="entry name" value="PAS_fold"/>
</dbReference>
<feature type="transmembrane region" description="Helical" evidence="6">
    <location>
        <begin position="159"/>
        <end position="181"/>
    </location>
</feature>
<reference evidence="9 10" key="1">
    <citation type="submission" date="2019-12" db="EMBL/GenBank/DDBJ databases">
        <authorList>
            <person name="Li J."/>
        </authorList>
    </citation>
    <scope>NUCLEOTIDE SEQUENCE [LARGE SCALE GENOMIC DNA]</scope>
    <source>
        <strain evidence="9 10">HL2-2</strain>
    </source>
</reference>
<feature type="transmembrane region" description="Helical" evidence="6">
    <location>
        <begin position="193"/>
        <end position="215"/>
    </location>
</feature>
<dbReference type="Pfam" id="PF00989">
    <property type="entry name" value="PAS"/>
    <property type="match status" value="3"/>
</dbReference>
<dbReference type="NCBIfam" id="TIGR00229">
    <property type="entry name" value="sensory_box"/>
    <property type="match status" value="11"/>
</dbReference>
<dbReference type="GO" id="GO:0004673">
    <property type="term" value="F:protein histidine kinase activity"/>
    <property type="evidence" value="ECO:0007669"/>
    <property type="project" value="UniProtKB-EC"/>
</dbReference>
<dbReference type="Gene3D" id="2.10.70.100">
    <property type="match status" value="2"/>
</dbReference>
<comment type="caution">
    <text evidence="9">The sequence shown here is derived from an EMBL/GenBank/DDBJ whole genome shotgun (WGS) entry which is preliminary data.</text>
</comment>
<feature type="domain" description="PAS" evidence="7">
    <location>
        <begin position="1637"/>
        <end position="1711"/>
    </location>
</feature>
<keyword evidence="10" id="KW-1185">Reference proteome</keyword>
<evidence type="ECO:0000313" key="9">
    <source>
        <dbReference type="EMBL" id="MUU77486.1"/>
    </source>
</evidence>
<feature type="domain" description="PAC" evidence="8">
    <location>
        <begin position="698"/>
        <end position="750"/>
    </location>
</feature>
<feature type="domain" description="PAS" evidence="7">
    <location>
        <begin position="257"/>
        <end position="327"/>
    </location>
</feature>
<feature type="domain" description="PAC" evidence="8">
    <location>
        <begin position="572"/>
        <end position="624"/>
    </location>
</feature>
<proteinExistence type="predicted"/>
<evidence type="ECO:0000259" key="8">
    <source>
        <dbReference type="PROSITE" id="PS50113"/>
    </source>
</evidence>
<accession>A0A6L6U798</accession>
<feature type="domain" description="PAS" evidence="7">
    <location>
        <begin position="1508"/>
        <end position="1590"/>
    </location>
</feature>
<keyword evidence="6" id="KW-1133">Transmembrane helix</keyword>
<name>A0A6L6U798_9FLAO</name>
<feature type="transmembrane region" description="Helical" evidence="6">
    <location>
        <begin position="6"/>
        <end position="22"/>
    </location>
</feature>
<dbReference type="PROSITE" id="PS50112">
    <property type="entry name" value="PAS"/>
    <property type="match status" value="9"/>
</dbReference>
<evidence type="ECO:0000256" key="1">
    <source>
        <dbReference type="ARBA" id="ARBA00000085"/>
    </source>
</evidence>
<feature type="domain" description="PAS" evidence="7">
    <location>
        <begin position="751"/>
        <end position="821"/>
    </location>
</feature>
<dbReference type="Gene3D" id="3.30.450.20">
    <property type="entry name" value="PAS domain"/>
    <property type="match status" value="12"/>
</dbReference>
<dbReference type="Pfam" id="PF13426">
    <property type="entry name" value="PAS_9"/>
    <property type="match status" value="2"/>
</dbReference>
<feature type="domain" description="PAS" evidence="7">
    <location>
        <begin position="625"/>
        <end position="695"/>
    </location>
</feature>
<evidence type="ECO:0000259" key="7">
    <source>
        <dbReference type="PROSITE" id="PS50112"/>
    </source>
</evidence>
<keyword evidence="6" id="KW-0472">Membrane</keyword>
<sequence length="1817" mass="209780">MTIYFAIIFGFIGITFLFLLLYRLRSKFGFTPLFMLLGSMLYFQAQNAQLLNTNLGDSISIYSVNSIIAVCILTVILLFYVKEGIAQTKTVLLGVFIASTMMSLIVFFTAANQNSTTEVKSLFIIYLKPFICNIMLLVAGLLLIIFYQKLINSVKKPSLLVLFCSSILMATIGYTLLYNLSFNYNATDFKRQLIYQLTNTSFLAISAGVILHLYLKYFEQDSDALKLNIKRNVFSILAIKNTENDLDIVVGDFDAKSNVLLETTLNNISDGFVTLDKNWRFTYANVKTGEFLNQNPKSLIGKEIWNVFPDNKDLSFSKLYHKAVMSQKEQFYEGYYEKLDKWFENRVYPTKDGVTIYFRDITKRVKSEGHGQMLNSLINSSDQFIGLATLEGKPFYLNRNGRALVGLTEQDNLPATIYNFYPSNYKKEVKNVQLAEVYKKESWRGETYFINLKTKELIPVEVSRFLIRDEQSNKPIALGIVANDITSRKISENKILDFQHKMQAAIRIGNIGHWSWDMSTDEVYWSDVMYNIYDVDKDTVVEYNTASNCVHPEDKKYYNETSAQRIENKSNKPFEFRILAKNGTVKYVMVQMEVIEDASGVPIKFHGTVIDVTERKHAEEKLENSELLFRELTSSAPVGIFRMELDGSCSYVNSQWQIYAGMSFNDAMEFGWTNAIHPDDRERVFKSWMEIVPTGKDFNVEFRFLNPDGKILWMTVKAVGNYNADKKLYGYTGICLDVTEIKVAQQNLIKSEKLFKRLTSKAPVGIFQTTKEGLCNYANKQWLQSAGLTYEEAMGDGWATALHPDDLNRIAEEWQNYIESNKTELETSFRFLHKNKEVIWVTVKTVATFDADNRLNGYIGMTIDITDKKIAEEKLINSELLFRGLTNNAPVGIFKTDKDGACNFVNNEWINYAGISYEEAMGFGWSNALHPENKSYIIDHWQDCVANNKEYNVDLTFFNKKKNKTYWLSVRSEGLYDLNNNLIGFVGICLDITERKKAEEQLKENERYLENILNNIGDPIFVKDDQSRIILANEALSTFFNIKKEDILGKTLAEKFPADARNRLLNNDQNILKTGLVNIQEETLNLNNIETRTFITKKTRFIDSKEKKYIIGVVRDITERKETELKIADMQHKIESAIRIGNIGYWSWEIETDEVFWSDLMYDIFELERNTILNYNTVLNCVHPEDKDYYDKTTKNRITNKSNKPIDFRILCKNNIVKYITAQTEVILDDQGNAIKFQGTVLDITEKKVAEIELINNEKLFKGLISNSPIVIYQTDKNGACNYINEKWYHLTGQTINEALGYGFANAIHPEDRDRVINKWNNAVKNQENFKTVFRHLKPNGTVIWFSNKAVKTYDANNKFSGYIGTILNITDAKKAEEIEQKSKQYLNDILNNIGDPVFVKDNQSKLILVNDALCNTFGLQREQIIGKTLGEKIPAKEYETLLKIENHILQTGEEVVNEETVSLNNKPTRTFSVKKTRYIDNDSNKLIVGVLRDITERKKVEEEIRKAHQRLTTHLNNSPLAIIEWDTEFHITSWSTKATKIFGWTEAEVNGKKVSDIRFVYEEDESLINKYYLELKNAEVNFNRIINRNYTKDNKVIYCEWYNSALLDAEGKIESFLSMVQDVTERVEIEKSIKESEEKFSKVFHSSLIGYSIINTDEVRIDVNEALAKILETTREHLIGKTMEGAQIELIDDAYYQQKNRLLDKLLKNGYLHNESINRTLNSGKKINLLTSVEPIEISGETHALFAVIDNTENKITELELENYRNNLEELVNIRTSEVDSKNKELERMNKLFIGRELKMRDLKNVIKDLRKKYEQ</sequence>